<keyword evidence="3" id="KW-0812">Transmembrane</keyword>
<gene>
    <name evidence="5" type="ordered locus">Ecym_4159</name>
</gene>
<dbReference type="SMART" id="SM00240">
    <property type="entry name" value="FHA"/>
    <property type="match status" value="1"/>
</dbReference>
<feature type="compositionally biased region" description="Low complexity" evidence="2">
    <location>
        <begin position="18"/>
        <end position="37"/>
    </location>
</feature>
<dbReference type="Pfam" id="PF00498">
    <property type="entry name" value="FHA"/>
    <property type="match status" value="1"/>
</dbReference>
<proteinExistence type="predicted"/>
<evidence type="ECO:0000313" key="5">
    <source>
        <dbReference type="EMBL" id="AET39236.1"/>
    </source>
</evidence>
<dbReference type="InterPro" id="IPR000253">
    <property type="entry name" value="FHA_dom"/>
</dbReference>
<feature type="coiled-coil region" evidence="1">
    <location>
        <begin position="370"/>
        <end position="422"/>
    </location>
</feature>
<accession>G8JT83</accession>
<dbReference type="PROSITE" id="PS50006">
    <property type="entry name" value="FHA_DOMAIN"/>
    <property type="match status" value="1"/>
</dbReference>
<dbReference type="KEGG" id="erc:Ecym_4159"/>
<dbReference type="SUPFAM" id="SSF49879">
    <property type="entry name" value="SMAD/FHA domain"/>
    <property type="match status" value="1"/>
</dbReference>
<dbReference type="EMBL" id="CP002500">
    <property type="protein sequence ID" value="AET39236.1"/>
    <property type="molecule type" value="Genomic_DNA"/>
</dbReference>
<evidence type="ECO:0000256" key="2">
    <source>
        <dbReference type="SAM" id="MobiDB-lite"/>
    </source>
</evidence>
<reference evidence="6" key="1">
    <citation type="journal article" date="2012" name="G3 (Bethesda)">
        <title>Pichia sorbitophila, an interspecies yeast hybrid reveals early steps of genome resolution following polyploidization.</title>
        <authorList>
            <person name="Leh Louis V."/>
            <person name="Despons L."/>
            <person name="Friedrich A."/>
            <person name="Martin T."/>
            <person name="Durrens P."/>
            <person name="Casaregola S."/>
            <person name="Neuveglise C."/>
            <person name="Fairhead C."/>
            <person name="Marck C."/>
            <person name="Cruz J.A."/>
            <person name="Straub M.L."/>
            <person name="Kugler V."/>
            <person name="Sacerdot C."/>
            <person name="Uzunov Z."/>
            <person name="Thierry A."/>
            <person name="Weiss S."/>
            <person name="Bleykasten C."/>
            <person name="De Montigny J."/>
            <person name="Jacques N."/>
            <person name="Jung P."/>
            <person name="Lemaire M."/>
            <person name="Mallet S."/>
            <person name="Morel G."/>
            <person name="Richard G.F."/>
            <person name="Sarkar A."/>
            <person name="Savel G."/>
            <person name="Schacherer J."/>
            <person name="Seret M.L."/>
            <person name="Talla E."/>
            <person name="Samson G."/>
            <person name="Jubin C."/>
            <person name="Poulain J."/>
            <person name="Vacherie B."/>
            <person name="Barbe V."/>
            <person name="Pelletier E."/>
            <person name="Sherman D.J."/>
            <person name="Westhof E."/>
            <person name="Weissenbach J."/>
            <person name="Baret P.V."/>
            <person name="Wincker P."/>
            <person name="Gaillardin C."/>
            <person name="Dujon B."/>
            <person name="Souciet J.L."/>
        </authorList>
    </citation>
    <scope>NUCLEOTIDE SEQUENCE [LARGE SCALE GENOMIC DNA]</scope>
    <source>
        <strain evidence="6">CBS 270.75 / DBVPG 7215 / KCTC 17166 / NRRL Y-17582</strain>
    </source>
</reference>
<feature type="domain" description="FHA" evidence="4">
    <location>
        <begin position="116"/>
        <end position="177"/>
    </location>
</feature>
<protein>
    <recommendedName>
        <fullName evidence="4">FHA domain-containing protein</fullName>
    </recommendedName>
</protein>
<organism evidence="5 6">
    <name type="scientific">Eremothecium cymbalariae (strain CBS 270.75 / DBVPG 7215 / KCTC 17166 / NRRL Y-17582)</name>
    <name type="common">Yeast</name>
    <dbReference type="NCBI Taxonomy" id="931890"/>
    <lineage>
        <taxon>Eukaryota</taxon>
        <taxon>Fungi</taxon>
        <taxon>Dikarya</taxon>
        <taxon>Ascomycota</taxon>
        <taxon>Saccharomycotina</taxon>
        <taxon>Saccharomycetes</taxon>
        <taxon>Saccharomycetales</taxon>
        <taxon>Saccharomycetaceae</taxon>
        <taxon>Eremothecium</taxon>
    </lineage>
</organism>
<dbReference type="Gene3D" id="2.60.200.20">
    <property type="match status" value="1"/>
</dbReference>
<dbReference type="PANTHER" id="PTHR15715:SF37">
    <property type="entry name" value="LD47843P"/>
    <property type="match status" value="1"/>
</dbReference>
<evidence type="ECO:0000256" key="1">
    <source>
        <dbReference type="SAM" id="Coils"/>
    </source>
</evidence>
<dbReference type="InterPro" id="IPR051176">
    <property type="entry name" value="Cent_Immune-Sig_Mod"/>
</dbReference>
<keyword evidence="3" id="KW-0472">Membrane</keyword>
<dbReference type="FunCoup" id="G8JT83">
    <property type="interactions" value="127"/>
</dbReference>
<keyword evidence="1" id="KW-0175">Coiled coil</keyword>
<dbReference type="GeneID" id="11471224"/>
<dbReference type="Proteomes" id="UP000006790">
    <property type="component" value="Chromosome 4"/>
</dbReference>
<feature type="transmembrane region" description="Helical" evidence="3">
    <location>
        <begin position="460"/>
        <end position="479"/>
    </location>
</feature>
<dbReference type="RefSeq" id="XP_003646053.1">
    <property type="nucleotide sequence ID" value="XM_003646005.1"/>
</dbReference>
<dbReference type="InterPro" id="IPR008984">
    <property type="entry name" value="SMAD_FHA_dom_sf"/>
</dbReference>
<evidence type="ECO:0000313" key="6">
    <source>
        <dbReference type="Proteomes" id="UP000006790"/>
    </source>
</evidence>
<dbReference type="GO" id="GO:0005737">
    <property type="term" value="C:cytoplasm"/>
    <property type="evidence" value="ECO:0007669"/>
    <property type="project" value="TreeGrafter"/>
</dbReference>
<dbReference type="PANTHER" id="PTHR15715">
    <property type="entry name" value="CENTROSOMAL PROTEIN OF 170 KDA"/>
    <property type="match status" value="1"/>
</dbReference>
<dbReference type="CDD" id="cd22695">
    <property type="entry name" value="FHA_VPS64-like"/>
    <property type="match status" value="1"/>
</dbReference>
<evidence type="ECO:0000259" key="4">
    <source>
        <dbReference type="PROSITE" id="PS50006"/>
    </source>
</evidence>
<evidence type="ECO:0000256" key="3">
    <source>
        <dbReference type="SAM" id="Phobius"/>
    </source>
</evidence>
<dbReference type="OMA" id="RQDNGYF"/>
<name>G8JT83_ERECY</name>
<dbReference type="HOGENOM" id="CLU_031992_1_0_1"/>
<dbReference type="AlphaFoldDB" id="G8JT83"/>
<sequence>MVGEDGNTRSRLNRMRSNSKSSGSSAPPSPPASNAHPDGAPPSPNPTVKSGCATTIVAAPPMRNRYTHIIVLKSLNSTFETKFLVVPFKPDGLKLGRPVVNNTNASNGVNGTELSTTAGMPNGSKDIQSHVRPDNGHFDSRVLSRNHASLSCDPETGKIYIRDLKSSNGTFINGSRIGQTDVELKIGDIVDLGTDIDAKFEHRKISALVEDISVIPLIHEDIGALVTPDNGNNNNATPLKPHGGTVESTHMAASNAQRAAFEAAMFGDVNNLDLEEAVLGSETEILSGIFINNSIGTSPNLINVIKTLITELTMEQTEFLKLKSMENFLINFTNNLEYLNKLRIEQNDAKLVQLQFSLKQKLSEKHDKLVSEHSIQLAELQKENDELKKALGSTAQESNQELENLKRQLEDVNTRLEVEKYKNLQFSKKFEEVTTLRERKKPSSKLSRLFMGFNFDARSIIVIGTVTIGIFAVAVKYITSKGEV</sequence>
<keyword evidence="3" id="KW-1133">Transmembrane helix</keyword>
<dbReference type="STRING" id="931890.G8JT83"/>
<dbReference type="OrthoDB" id="687730at2759"/>
<feature type="region of interest" description="Disordered" evidence="2">
    <location>
        <begin position="1"/>
        <end position="51"/>
    </location>
</feature>
<dbReference type="eggNOG" id="KOG3872">
    <property type="taxonomic scope" value="Eukaryota"/>
</dbReference>
<dbReference type="InParanoid" id="G8JT83"/>
<keyword evidence="6" id="KW-1185">Reference proteome</keyword>